<comment type="caution">
    <text evidence="5">The sequence shown here is derived from an EMBL/GenBank/DDBJ whole genome shotgun (WGS) entry which is preliminary data.</text>
</comment>
<dbReference type="Gene3D" id="1.10.10.10">
    <property type="entry name" value="Winged helix-like DNA-binding domain superfamily/Winged helix DNA-binding domain"/>
    <property type="match status" value="1"/>
</dbReference>
<sequence>MSLTFEDRKTTILDQLDKEGKVHVHRLAKQLNVSTETVRRDLERLEKEGRLRKVYGGAVRVRVEQTEPPFFKRSLMQQQEKSEIGALAASLIKDGETVLLDNGTTTLEIMRAIKDRTQVTVITNSVPILNYALNEFRGRVVFAGGEIDPKVQAAVGPVVHRTLDEFKADKAFISVGGVSLTDGVTDYDLEEAAVSRKMMQRAEESLIVADHTKLGVTTFAKICPLENVSVLLTDASCPQEWVKGLREREVEVMIGARI</sequence>
<dbReference type="PANTHER" id="PTHR30363:SF44">
    <property type="entry name" value="AGA OPERON TRANSCRIPTIONAL REPRESSOR-RELATED"/>
    <property type="match status" value="1"/>
</dbReference>
<keyword evidence="3" id="KW-0804">Transcription</keyword>
<dbReference type="RefSeq" id="WP_148450875.1">
    <property type="nucleotide sequence ID" value="NZ_VSDO01000001.1"/>
</dbReference>
<organism evidence="5 6">
    <name type="scientific">Paenibacillus faecis</name>
    <dbReference type="NCBI Taxonomy" id="862114"/>
    <lineage>
        <taxon>Bacteria</taxon>
        <taxon>Bacillati</taxon>
        <taxon>Bacillota</taxon>
        <taxon>Bacilli</taxon>
        <taxon>Bacillales</taxon>
        <taxon>Paenibacillaceae</taxon>
        <taxon>Paenibacillus</taxon>
    </lineage>
</organism>
<dbReference type="Gene3D" id="3.40.50.1360">
    <property type="match status" value="1"/>
</dbReference>
<dbReference type="Pfam" id="PF00455">
    <property type="entry name" value="DeoRC"/>
    <property type="match status" value="1"/>
</dbReference>
<dbReference type="Pfam" id="PF08220">
    <property type="entry name" value="HTH_DeoR"/>
    <property type="match status" value="1"/>
</dbReference>
<name>A0A5D0D3Y0_9BACL</name>
<protein>
    <submittedName>
        <fullName evidence="5">DeoR/GlpR transcriptional regulator</fullName>
    </submittedName>
</protein>
<dbReference type="SUPFAM" id="SSF46785">
    <property type="entry name" value="Winged helix' DNA-binding domain"/>
    <property type="match status" value="1"/>
</dbReference>
<accession>A0A5D0D3Y0</accession>
<dbReference type="InterPro" id="IPR050313">
    <property type="entry name" value="Carb_Metab_HTH_regulators"/>
</dbReference>
<dbReference type="PROSITE" id="PS00894">
    <property type="entry name" value="HTH_DEOR_1"/>
    <property type="match status" value="1"/>
</dbReference>
<dbReference type="GO" id="GO:0003677">
    <property type="term" value="F:DNA binding"/>
    <property type="evidence" value="ECO:0007669"/>
    <property type="project" value="UniProtKB-KW"/>
</dbReference>
<gene>
    <name evidence="5" type="ORF">FRY98_06535</name>
</gene>
<dbReference type="PROSITE" id="PS51000">
    <property type="entry name" value="HTH_DEOR_2"/>
    <property type="match status" value="1"/>
</dbReference>
<dbReference type="InterPro" id="IPR037171">
    <property type="entry name" value="NagB/RpiA_transferase-like"/>
</dbReference>
<keyword evidence="1" id="KW-0805">Transcription regulation</keyword>
<feature type="domain" description="HTH deoR-type" evidence="4">
    <location>
        <begin position="5"/>
        <end position="60"/>
    </location>
</feature>
<evidence type="ECO:0000256" key="2">
    <source>
        <dbReference type="ARBA" id="ARBA00023125"/>
    </source>
</evidence>
<dbReference type="EMBL" id="VSDO01000001">
    <property type="protein sequence ID" value="TYA15285.1"/>
    <property type="molecule type" value="Genomic_DNA"/>
</dbReference>
<evidence type="ECO:0000313" key="5">
    <source>
        <dbReference type="EMBL" id="TYA15285.1"/>
    </source>
</evidence>
<dbReference type="InterPro" id="IPR001034">
    <property type="entry name" value="DeoR_HTH"/>
</dbReference>
<dbReference type="Proteomes" id="UP000325218">
    <property type="component" value="Unassembled WGS sequence"/>
</dbReference>
<dbReference type="PRINTS" id="PR00037">
    <property type="entry name" value="HTHLACR"/>
</dbReference>
<dbReference type="PANTHER" id="PTHR30363">
    <property type="entry name" value="HTH-TYPE TRANSCRIPTIONAL REGULATOR SRLR-RELATED"/>
    <property type="match status" value="1"/>
</dbReference>
<evidence type="ECO:0000256" key="3">
    <source>
        <dbReference type="ARBA" id="ARBA00023163"/>
    </source>
</evidence>
<dbReference type="GO" id="GO:0003700">
    <property type="term" value="F:DNA-binding transcription factor activity"/>
    <property type="evidence" value="ECO:0007669"/>
    <property type="project" value="InterPro"/>
</dbReference>
<proteinExistence type="predicted"/>
<dbReference type="InterPro" id="IPR014036">
    <property type="entry name" value="DeoR-like_C"/>
</dbReference>
<dbReference type="InterPro" id="IPR036388">
    <property type="entry name" value="WH-like_DNA-bd_sf"/>
</dbReference>
<keyword evidence="6" id="KW-1185">Reference proteome</keyword>
<reference evidence="5 6" key="1">
    <citation type="submission" date="2019-08" db="EMBL/GenBank/DDBJ databases">
        <title>Genome sequencing of Paenibacillus faecis DSM 23593(T).</title>
        <authorList>
            <person name="Kook J.-K."/>
            <person name="Park S.-N."/>
            <person name="Lim Y.K."/>
        </authorList>
    </citation>
    <scope>NUCLEOTIDE SEQUENCE [LARGE SCALE GENOMIC DNA]</scope>
    <source>
        <strain evidence="5 6">DSM 23593</strain>
    </source>
</reference>
<dbReference type="AlphaFoldDB" id="A0A5D0D3Y0"/>
<evidence type="ECO:0000259" key="4">
    <source>
        <dbReference type="PROSITE" id="PS51000"/>
    </source>
</evidence>
<dbReference type="InterPro" id="IPR036390">
    <property type="entry name" value="WH_DNA-bd_sf"/>
</dbReference>
<dbReference type="InterPro" id="IPR018356">
    <property type="entry name" value="Tscrpt_reg_HTH_DeoR_CS"/>
</dbReference>
<dbReference type="OrthoDB" id="9797223at2"/>
<evidence type="ECO:0000313" key="6">
    <source>
        <dbReference type="Proteomes" id="UP000325218"/>
    </source>
</evidence>
<dbReference type="SMART" id="SM00420">
    <property type="entry name" value="HTH_DEOR"/>
    <property type="match status" value="1"/>
</dbReference>
<dbReference type="SUPFAM" id="SSF100950">
    <property type="entry name" value="NagB/RpiA/CoA transferase-like"/>
    <property type="match status" value="1"/>
</dbReference>
<dbReference type="SMART" id="SM01134">
    <property type="entry name" value="DeoRC"/>
    <property type="match status" value="1"/>
</dbReference>
<keyword evidence="2" id="KW-0238">DNA-binding</keyword>
<evidence type="ECO:0000256" key="1">
    <source>
        <dbReference type="ARBA" id="ARBA00023015"/>
    </source>
</evidence>